<comment type="similarity">
    <text evidence="2">Belongs to the TRAFAC class myosin-kinesin ATPase superfamily. Kinesin family.</text>
</comment>
<organism evidence="5">
    <name type="scientific">Fagus sylvatica</name>
    <name type="common">Beechnut</name>
    <dbReference type="NCBI Taxonomy" id="28930"/>
    <lineage>
        <taxon>Eukaryota</taxon>
        <taxon>Viridiplantae</taxon>
        <taxon>Streptophyta</taxon>
        <taxon>Embryophyta</taxon>
        <taxon>Tracheophyta</taxon>
        <taxon>Spermatophyta</taxon>
        <taxon>Magnoliopsida</taxon>
        <taxon>eudicotyledons</taxon>
        <taxon>Gunneridae</taxon>
        <taxon>Pentapetalae</taxon>
        <taxon>rosids</taxon>
        <taxon>fabids</taxon>
        <taxon>Fagales</taxon>
        <taxon>Fagaceae</taxon>
        <taxon>Fagus</taxon>
    </lineage>
</organism>
<feature type="binding site" evidence="2">
    <location>
        <begin position="128"/>
        <end position="135"/>
    </location>
    <ligand>
        <name>ATP</name>
        <dbReference type="ChEBI" id="CHEBI:30616"/>
    </ligand>
</feature>
<dbReference type="GO" id="GO:0015630">
    <property type="term" value="C:microtubule cytoskeleton"/>
    <property type="evidence" value="ECO:0007669"/>
    <property type="project" value="TreeGrafter"/>
</dbReference>
<dbReference type="PROSITE" id="PS50067">
    <property type="entry name" value="KINESIN_MOTOR_2"/>
    <property type="match status" value="1"/>
</dbReference>
<dbReference type="GO" id="GO:0005524">
    <property type="term" value="F:ATP binding"/>
    <property type="evidence" value="ECO:0007669"/>
    <property type="project" value="UniProtKB-UniRule"/>
</dbReference>
<evidence type="ECO:0000313" key="5">
    <source>
        <dbReference type="EMBL" id="SPD32184.1"/>
    </source>
</evidence>
<gene>
    <name evidence="5" type="ORF">FSB_LOCUS60066</name>
</gene>
<evidence type="ECO:0000256" key="2">
    <source>
        <dbReference type="PROSITE-ProRule" id="PRU00283"/>
    </source>
</evidence>
<dbReference type="GO" id="GO:0008017">
    <property type="term" value="F:microtubule binding"/>
    <property type="evidence" value="ECO:0007669"/>
    <property type="project" value="InterPro"/>
</dbReference>
<evidence type="ECO:0000256" key="3">
    <source>
        <dbReference type="SAM" id="Coils"/>
    </source>
</evidence>
<feature type="coiled-coil region" evidence="3">
    <location>
        <begin position="382"/>
        <end position="423"/>
    </location>
</feature>
<proteinExistence type="inferred from homology"/>
<sequence length="907" mass="102172">MESRKSVQNLAGTIHSLLGLKARFTSSWVKSVCEIVRNLPSEGPPIDLKSANFKTSDSCSNKDDELDTAISKIKDELAALTSNINQLNIQRRQVLNELLDLKDEVFSEVEPVIKSALDGYNACIFAYGQTGTGKTFTMEGTPDFPGVVPCAIEALFKQVVDSNHAFLFTFSMLEIYMGNLKDLLIPQPRKAMDPMPPCLSIKADSKGGIEIDNLVAIQVSDFKQALRLYRLGCQSRSTASTNSNMNSSRSHSLIRLSITCFDAPERRRETNKVWFVDLGGSERVLKTKALGRRLEEGKAINLSLSALGDVISALQRKKFHVPYRNSKLTQVLKDSLGKDSKTLMLVHVSPKEEDLCETICSLNFATRARSIRLGNEGSTEERQKKEVSMTNLQQKIKMIEDERRHVKRNIEKLNEKFETLTRAEPTSCQQPDAPDLSIRLAQPNLEVLRNKTRDVPIGPMSQLPRFMRSTICSRRKYGTDHQISEEKHTFRARRRRPLSHHAESVTLPVKGYSEYSSDCSISRSCLLALNMKGSADIETEYSQDTYECDIKVVVFPEQETSPRNSINQNAHLSQSEGYENRLKSEYSSTKFLKVDNWLHSHKSETSISYSHRSKRVLAIPTPEKKFRPNEQKKEEKVTDEKVHNCSFKTKEISYHGKLEKQVDVEGFRRSILEEVTDKPQTLVDDCLNKELRSGSSSLLHTIGGDLLIQTQDLKLGPSIEENECGSSSPPNICSCSIDLVQDDSGVNSMPMIQTVKGETRCPGSFLPNNFGCCKVLPSDLDHSIVDPKEESGISFSSLELKPHFKQVTTEIGEEDSEKEDLDASSQSLMKGRRPFLQKLRSRRALFRVHPNPKKLNMSFVKSQEYAQETGICHLLKQKIQIIYASALLGLGFQNLGFEHDFFYGLTF</sequence>
<dbReference type="SUPFAM" id="SSF52540">
    <property type="entry name" value="P-loop containing nucleoside triphosphate hydrolases"/>
    <property type="match status" value="1"/>
</dbReference>
<keyword evidence="3" id="KW-0175">Coiled coil</keyword>
<keyword evidence="2" id="KW-0067">ATP-binding</keyword>
<keyword evidence="2" id="KW-0547">Nucleotide-binding</keyword>
<keyword evidence="1 2" id="KW-0505">Motor protein</keyword>
<dbReference type="PANTHER" id="PTHR47972">
    <property type="entry name" value="KINESIN-LIKE PROTEIN KLP-3"/>
    <property type="match status" value="1"/>
</dbReference>
<dbReference type="InterPro" id="IPR027417">
    <property type="entry name" value="P-loop_NTPase"/>
</dbReference>
<dbReference type="InterPro" id="IPR027640">
    <property type="entry name" value="Kinesin-like_fam"/>
</dbReference>
<dbReference type="Gene3D" id="3.40.850.10">
    <property type="entry name" value="Kinesin motor domain"/>
    <property type="match status" value="1"/>
</dbReference>
<reference evidence="5" key="1">
    <citation type="submission" date="2018-02" db="EMBL/GenBank/DDBJ databases">
        <authorList>
            <person name="Cohen D.B."/>
            <person name="Kent A.D."/>
        </authorList>
    </citation>
    <scope>NUCLEOTIDE SEQUENCE</scope>
</reference>
<name>A0A2N9J6F9_FAGSY</name>
<dbReference type="PRINTS" id="PR00380">
    <property type="entry name" value="KINESINHEAVY"/>
</dbReference>
<dbReference type="InterPro" id="IPR001752">
    <property type="entry name" value="Kinesin_motor_dom"/>
</dbReference>
<protein>
    <recommendedName>
        <fullName evidence="4">Kinesin motor domain-containing protein</fullName>
    </recommendedName>
</protein>
<dbReference type="InterPro" id="IPR036961">
    <property type="entry name" value="Kinesin_motor_dom_sf"/>
</dbReference>
<feature type="coiled-coil region" evidence="3">
    <location>
        <begin position="70"/>
        <end position="104"/>
    </location>
</feature>
<dbReference type="EMBL" id="OIVN01006393">
    <property type="protein sequence ID" value="SPD32184.1"/>
    <property type="molecule type" value="Genomic_DNA"/>
</dbReference>
<evidence type="ECO:0000259" key="4">
    <source>
        <dbReference type="PROSITE" id="PS50067"/>
    </source>
</evidence>
<dbReference type="PANTHER" id="PTHR47972:SF23">
    <property type="entry name" value="KINESIN MOTOR DOMAIN-CONTAINING PROTEIN"/>
    <property type="match status" value="1"/>
</dbReference>
<evidence type="ECO:0000256" key="1">
    <source>
        <dbReference type="ARBA" id="ARBA00023175"/>
    </source>
</evidence>
<dbReference type="GO" id="GO:0007018">
    <property type="term" value="P:microtubule-based movement"/>
    <property type="evidence" value="ECO:0007669"/>
    <property type="project" value="InterPro"/>
</dbReference>
<accession>A0A2N9J6F9</accession>
<dbReference type="Pfam" id="PF00225">
    <property type="entry name" value="Kinesin"/>
    <property type="match status" value="1"/>
</dbReference>
<dbReference type="AlphaFoldDB" id="A0A2N9J6F9"/>
<dbReference type="GO" id="GO:0003777">
    <property type="term" value="F:microtubule motor activity"/>
    <property type="evidence" value="ECO:0007669"/>
    <property type="project" value="InterPro"/>
</dbReference>
<dbReference type="SMART" id="SM00129">
    <property type="entry name" value="KISc"/>
    <property type="match status" value="1"/>
</dbReference>
<feature type="domain" description="Kinesin motor" evidence="4">
    <location>
        <begin position="31"/>
        <end position="371"/>
    </location>
</feature>